<dbReference type="EMBL" id="JBHTJH010000026">
    <property type="protein sequence ID" value="MFD0864176.1"/>
    <property type="molecule type" value="Genomic_DNA"/>
</dbReference>
<feature type="non-terminal residue" evidence="2">
    <location>
        <position position="172"/>
    </location>
</feature>
<evidence type="ECO:0000313" key="2">
    <source>
        <dbReference type="EMBL" id="MFD0864176.1"/>
    </source>
</evidence>
<dbReference type="RefSeq" id="WP_386408350.1">
    <property type="nucleotide sequence ID" value="NZ_JBHTJH010000017.1"/>
</dbReference>
<dbReference type="Proteomes" id="UP001596978">
    <property type="component" value="Unassembled WGS sequence"/>
</dbReference>
<evidence type="ECO:0000313" key="1">
    <source>
        <dbReference type="EMBL" id="MFD0862840.1"/>
    </source>
</evidence>
<dbReference type="EMBL" id="JBHTJH010000017">
    <property type="protein sequence ID" value="MFD0862840.1"/>
    <property type="molecule type" value="Genomic_DNA"/>
</dbReference>
<dbReference type="Gene3D" id="3.55.50.10">
    <property type="entry name" value="Baseplate protein-like domains"/>
    <property type="match status" value="1"/>
</dbReference>
<reference evidence="2" key="1">
    <citation type="journal article" date="2014" name="Int. J. Syst. Evol. Microbiol.">
        <title>Complete genome of a new Firmicutes species belonging to the dominant human colonic microbiota ('Ruminococcus bicirculans') reveals two chromosomes and a selective capacity to utilize plant glucans.</title>
        <authorList>
            <consortium name="NISC Comparative Sequencing Program"/>
            <person name="Wegmann U."/>
            <person name="Louis P."/>
            <person name="Goesmann A."/>
            <person name="Henrissat B."/>
            <person name="Duncan S.H."/>
            <person name="Flint H.J."/>
        </authorList>
    </citation>
    <scope>NUCLEOTIDE SEQUENCE</scope>
    <source>
        <strain evidence="2">CCUG 62952</strain>
    </source>
</reference>
<keyword evidence="3" id="KW-1185">Reference proteome</keyword>
<reference evidence="3" key="2">
    <citation type="journal article" date="2019" name="Int. J. Syst. Evol. Microbiol.">
        <title>The Global Catalogue of Microorganisms (GCM) 10K type strain sequencing project: providing services to taxonomists for standard genome sequencing and annotation.</title>
        <authorList>
            <consortium name="The Broad Institute Genomics Platform"/>
            <consortium name="The Broad Institute Genome Sequencing Center for Infectious Disease"/>
            <person name="Wu L."/>
            <person name="Ma J."/>
        </authorList>
    </citation>
    <scope>NUCLEOTIDE SEQUENCE [LARGE SCALE GENOMIC DNA]</scope>
    <source>
        <strain evidence="3">CCUG 62952</strain>
    </source>
</reference>
<protein>
    <submittedName>
        <fullName evidence="2">Contractile injection system protein, VgrG/Pvc8 family</fullName>
    </submittedName>
</protein>
<dbReference type="SUPFAM" id="SSF69279">
    <property type="entry name" value="Phage tail proteins"/>
    <property type="match status" value="1"/>
</dbReference>
<dbReference type="Gene3D" id="2.30.110.50">
    <property type="match status" value="1"/>
</dbReference>
<sequence length="172" mass="18804">MALQSTIEIYIGGDQLKAFKEFRLEQRIDAHHHLEVVCRTDVLEDASGELSTETKNFLGEVLTLKVGSLDGISLYKELEFKGVVTSITSTRGFQYQHGDVVVITAMSASVLTDDGPHHASFSDTPLSGIVERTFQDYDKSKVELSVSPGNTDALHYSVQSGESAFGYASRLA</sequence>
<evidence type="ECO:0000313" key="3">
    <source>
        <dbReference type="Proteomes" id="UP001596978"/>
    </source>
</evidence>
<accession>A0ABW3D2W9</accession>
<organism evidence="2 3">
    <name type="scientific">Sungkyunkwania multivorans</name>
    <dbReference type="NCBI Taxonomy" id="1173618"/>
    <lineage>
        <taxon>Bacteria</taxon>
        <taxon>Pseudomonadati</taxon>
        <taxon>Bacteroidota</taxon>
        <taxon>Flavobacteriia</taxon>
        <taxon>Flavobacteriales</taxon>
        <taxon>Flavobacteriaceae</taxon>
        <taxon>Sungkyunkwania</taxon>
    </lineage>
</organism>
<gene>
    <name evidence="1" type="ORF">ACFQ1M_11560</name>
    <name evidence="2" type="ORF">ACFQ1M_18315</name>
</gene>
<dbReference type="Pfam" id="PF05954">
    <property type="entry name" value="Phage_GPD"/>
    <property type="match status" value="1"/>
</dbReference>
<name>A0ABW3D2W9_9FLAO</name>
<comment type="caution">
    <text evidence="2">The sequence shown here is derived from an EMBL/GenBank/DDBJ whole genome shotgun (WGS) entry which is preliminary data.</text>
</comment>
<reference evidence="2" key="3">
    <citation type="submission" date="2024-09" db="EMBL/GenBank/DDBJ databases">
        <authorList>
            <person name="Sun Q."/>
            <person name="Mori K."/>
        </authorList>
    </citation>
    <scope>NUCLEOTIDE SEQUENCE</scope>
    <source>
        <strain evidence="2">CCUG 62952</strain>
    </source>
</reference>
<proteinExistence type="predicted"/>